<dbReference type="Pfam" id="PF13672">
    <property type="entry name" value="PP2C_2"/>
    <property type="match status" value="1"/>
</dbReference>
<dbReference type="SUPFAM" id="SSF81606">
    <property type="entry name" value="PP2C-like"/>
    <property type="match status" value="1"/>
</dbReference>
<dbReference type="AlphaFoldDB" id="A0A383EDT7"/>
<dbReference type="InterPro" id="IPR036457">
    <property type="entry name" value="PPM-type-like_dom_sf"/>
</dbReference>
<evidence type="ECO:0000313" key="2">
    <source>
        <dbReference type="EMBL" id="SVE54530.1"/>
    </source>
</evidence>
<gene>
    <name evidence="2" type="ORF">METZ01_LOCUS507384</name>
</gene>
<proteinExistence type="predicted"/>
<protein>
    <recommendedName>
        <fullName evidence="1">PPM-type phosphatase domain-containing protein</fullName>
    </recommendedName>
</protein>
<dbReference type="CDD" id="cd00143">
    <property type="entry name" value="PP2Cc"/>
    <property type="match status" value="1"/>
</dbReference>
<feature type="non-terminal residue" evidence="2">
    <location>
        <position position="197"/>
    </location>
</feature>
<dbReference type="Gene3D" id="3.60.40.10">
    <property type="entry name" value="PPM-type phosphatase domain"/>
    <property type="match status" value="1"/>
</dbReference>
<reference evidence="2" key="1">
    <citation type="submission" date="2018-05" db="EMBL/GenBank/DDBJ databases">
        <authorList>
            <person name="Lanie J.A."/>
            <person name="Ng W.-L."/>
            <person name="Kazmierczak K.M."/>
            <person name="Andrzejewski T.M."/>
            <person name="Davidsen T.M."/>
            <person name="Wayne K.J."/>
            <person name="Tettelin H."/>
            <person name="Glass J.I."/>
            <person name="Rusch D."/>
            <person name="Podicherti R."/>
            <person name="Tsui H.-C.T."/>
            <person name="Winkler M.E."/>
        </authorList>
    </citation>
    <scope>NUCLEOTIDE SEQUENCE</scope>
</reference>
<dbReference type="PROSITE" id="PS51746">
    <property type="entry name" value="PPM_2"/>
    <property type="match status" value="1"/>
</dbReference>
<dbReference type="InterPro" id="IPR001932">
    <property type="entry name" value="PPM-type_phosphatase-like_dom"/>
</dbReference>
<name>A0A383EDT7_9ZZZZ</name>
<evidence type="ECO:0000259" key="1">
    <source>
        <dbReference type="PROSITE" id="PS51746"/>
    </source>
</evidence>
<accession>A0A383EDT7</accession>
<organism evidence="2">
    <name type="scientific">marine metagenome</name>
    <dbReference type="NCBI Taxonomy" id="408172"/>
    <lineage>
        <taxon>unclassified sequences</taxon>
        <taxon>metagenomes</taxon>
        <taxon>ecological metagenomes</taxon>
    </lineage>
</organism>
<dbReference type="EMBL" id="UINC01224766">
    <property type="protein sequence ID" value="SVE54530.1"/>
    <property type="molecule type" value="Genomic_DNA"/>
</dbReference>
<dbReference type="SMART" id="SM00332">
    <property type="entry name" value="PP2Cc"/>
    <property type="match status" value="1"/>
</dbReference>
<feature type="domain" description="PPM-type phosphatase" evidence="1">
    <location>
        <begin position="6"/>
        <end position="197"/>
    </location>
</feature>
<sequence>MYMNLASSGHSDVGFVRESNEDSFLVDDERGLYAVADGVGGLPHGSLASRLAVQFFRALIRDGHECSTEEELRAVVHEVHLNIVESGLLVGGDNGIGTTFSAARVLDDKMILAHVGDSSIFLKNGQGLQKISRNHTLGDELVEKHGPEAMSDMPEHYMHTLTRCMGQDIDFAIDVATHSLKKGDSILICSDGVTNMV</sequence>